<organism evidence="2 3">
    <name type="scientific">Zwartia hollandica</name>
    <dbReference type="NCBI Taxonomy" id="324606"/>
    <lineage>
        <taxon>Bacteria</taxon>
        <taxon>Pseudomonadati</taxon>
        <taxon>Pseudomonadota</taxon>
        <taxon>Betaproteobacteria</taxon>
        <taxon>Burkholderiales</taxon>
        <taxon>Alcaligenaceae</taxon>
        <taxon>Zwartia</taxon>
    </lineage>
</organism>
<reference evidence="2" key="1">
    <citation type="submission" date="2021-07" db="EMBL/GenBank/DDBJ databases">
        <title>New genus and species of the family Alcaligenaceae.</title>
        <authorList>
            <person name="Hahn M.W."/>
        </authorList>
    </citation>
    <scope>NUCLEOTIDE SEQUENCE</scope>
    <source>
        <strain evidence="2">LF4-65</strain>
    </source>
</reference>
<feature type="transmembrane region" description="Helical" evidence="1">
    <location>
        <begin position="6"/>
        <end position="30"/>
    </location>
</feature>
<dbReference type="Pfam" id="PF05437">
    <property type="entry name" value="AzlD"/>
    <property type="match status" value="1"/>
</dbReference>
<name>A0A953NBT8_9BURK</name>
<feature type="transmembrane region" description="Helical" evidence="1">
    <location>
        <begin position="74"/>
        <end position="102"/>
    </location>
</feature>
<protein>
    <submittedName>
        <fullName evidence="2">AzlD domain-containing protein</fullName>
    </submittedName>
</protein>
<keyword evidence="1" id="KW-0812">Transmembrane</keyword>
<evidence type="ECO:0000313" key="2">
    <source>
        <dbReference type="EMBL" id="MBZ1351643.1"/>
    </source>
</evidence>
<dbReference type="InterPro" id="IPR008407">
    <property type="entry name" value="Brnchd-chn_aa_trnsp_AzlD"/>
</dbReference>
<proteinExistence type="predicted"/>
<sequence>MIEQSWYVYSAIVLLASTSLICRTGYVLFGHLLPLPDRLQRALRYAPLAALTGIIVPELLPWHPELGPQVDLRLFAAVVATALFCWTRNSFVLIVSGMAVLWTARWLFLA</sequence>
<evidence type="ECO:0000313" key="3">
    <source>
        <dbReference type="Proteomes" id="UP000739565"/>
    </source>
</evidence>
<comment type="caution">
    <text evidence="2">The sequence shown here is derived from an EMBL/GenBank/DDBJ whole genome shotgun (WGS) entry which is preliminary data.</text>
</comment>
<evidence type="ECO:0000256" key="1">
    <source>
        <dbReference type="SAM" id="Phobius"/>
    </source>
</evidence>
<dbReference type="RefSeq" id="WP_259662032.1">
    <property type="nucleotide sequence ID" value="NZ_JAHXRI010000010.1"/>
</dbReference>
<dbReference type="AlphaFoldDB" id="A0A953NBT8"/>
<dbReference type="Proteomes" id="UP000739565">
    <property type="component" value="Unassembled WGS sequence"/>
</dbReference>
<accession>A0A953NBT8</accession>
<keyword evidence="3" id="KW-1185">Reference proteome</keyword>
<keyword evidence="1" id="KW-1133">Transmembrane helix</keyword>
<dbReference type="EMBL" id="JAHXRI010000010">
    <property type="protein sequence ID" value="MBZ1351643.1"/>
    <property type="molecule type" value="Genomic_DNA"/>
</dbReference>
<keyword evidence="1" id="KW-0472">Membrane</keyword>
<gene>
    <name evidence="2" type="ORF">KZZ10_13405</name>
</gene>